<sequence>MRNSFYGVLTLLFIARYHFLTFTWWLKNRQKTRESQGLILSPAGGGSRPPGGSRQMTAPRSKDRGAIQTFPLGRRALSKRAPAGPEEMPLQRGRRLRIEPA</sequence>
<keyword evidence="2" id="KW-0812">Transmembrane</keyword>
<evidence type="ECO:0000256" key="1">
    <source>
        <dbReference type="SAM" id="MobiDB-lite"/>
    </source>
</evidence>
<accession>A0AAV7R2Z4</accession>
<proteinExistence type="predicted"/>
<evidence type="ECO:0000313" key="4">
    <source>
        <dbReference type="Proteomes" id="UP001066276"/>
    </source>
</evidence>
<evidence type="ECO:0008006" key="5">
    <source>
        <dbReference type="Google" id="ProtNLM"/>
    </source>
</evidence>
<dbReference type="AlphaFoldDB" id="A0AAV7R2Z4"/>
<organism evidence="3 4">
    <name type="scientific">Pleurodeles waltl</name>
    <name type="common">Iberian ribbed newt</name>
    <dbReference type="NCBI Taxonomy" id="8319"/>
    <lineage>
        <taxon>Eukaryota</taxon>
        <taxon>Metazoa</taxon>
        <taxon>Chordata</taxon>
        <taxon>Craniata</taxon>
        <taxon>Vertebrata</taxon>
        <taxon>Euteleostomi</taxon>
        <taxon>Amphibia</taxon>
        <taxon>Batrachia</taxon>
        <taxon>Caudata</taxon>
        <taxon>Salamandroidea</taxon>
        <taxon>Salamandridae</taxon>
        <taxon>Pleurodelinae</taxon>
        <taxon>Pleurodeles</taxon>
    </lineage>
</organism>
<keyword evidence="2" id="KW-1133">Transmembrane helix</keyword>
<evidence type="ECO:0000313" key="3">
    <source>
        <dbReference type="EMBL" id="KAJ1145010.1"/>
    </source>
</evidence>
<reference evidence="3" key="1">
    <citation type="journal article" date="2022" name="bioRxiv">
        <title>Sequencing and chromosome-scale assembly of the giantPleurodeles waltlgenome.</title>
        <authorList>
            <person name="Brown T."/>
            <person name="Elewa A."/>
            <person name="Iarovenko S."/>
            <person name="Subramanian E."/>
            <person name="Araus A.J."/>
            <person name="Petzold A."/>
            <person name="Susuki M."/>
            <person name="Suzuki K.-i.T."/>
            <person name="Hayashi T."/>
            <person name="Toyoda A."/>
            <person name="Oliveira C."/>
            <person name="Osipova E."/>
            <person name="Leigh N.D."/>
            <person name="Simon A."/>
            <person name="Yun M.H."/>
        </authorList>
    </citation>
    <scope>NUCLEOTIDE SEQUENCE</scope>
    <source>
        <strain evidence="3">20211129_DDA</strain>
        <tissue evidence="3">Liver</tissue>
    </source>
</reference>
<keyword evidence="4" id="KW-1185">Reference proteome</keyword>
<evidence type="ECO:0000256" key="2">
    <source>
        <dbReference type="SAM" id="Phobius"/>
    </source>
</evidence>
<dbReference type="EMBL" id="JANPWB010000010">
    <property type="protein sequence ID" value="KAJ1145010.1"/>
    <property type="molecule type" value="Genomic_DNA"/>
</dbReference>
<gene>
    <name evidence="3" type="ORF">NDU88_011302</name>
</gene>
<feature type="region of interest" description="Disordered" evidence="1">
    <location>
        <begin position="36"/>
        <end position="101"/>
    </location>
</feature>
<dbReference type="Proteomes" id="UP001066276">
    <property type="component" value="Chromosome 6"/>
</dbReference>
<keyword evidence="2" id="KW-0472">Membrane</keyword>
<comment type="caution">
    <text evidence="3">The sequence shown here is derived from an EMBL/GenBank/DDBJ whole genome shotgun (WGS) entry which is preliminary data.</text>
</comment>
<protein>
    <recommendedName>
        <fullName evidence="5">Secreted protein</fullName>
    </recommendedName>
</protein>
<name>A0AAV7R2Z4_PLEWA</name>
<feature type="transmembrane region" description="Helical" evidence="2">
    <location>
        <begin position="6"/>
        <end position="26"/>
    </location>
</feature>